<dbReference type="Proteomes" id="UP000319175">
    <property type="component" value="Unassembled WGS sequence"/>
</dbReference>
<feature type="domain" description="OmpR/PhoB-type" evidence="4">
    <location>
        <begin position="4"/>
        <end position="102"/>
    </location>
</feature>
<keyword evidence="3" id="KW-1133">Transmembrane helix</keyword>
<feature type="transmembrane region" description="Helical" evidence="3">
    <location>
        <begin position="122"/>
        <end position="143"/>
    </location>
</feature>
<accession>A0A501QI11</accession>
<evidence type="ECO:0000256" key="2">
    <source>
        <dbReference type="PROSITE-ProRule" id="PRU01091"/>
    </source>
</evidence>
<dbReference type="OrthoDB" id="799930at2"/>
<dbReference type="PROSITE" id="PS51755">
    <property type="entry name" value="OMPR_PHOB"/>
    <property type="match status" value="1"/>
</dbReference>
<dbReference type="InterPro" id="IPR036388">
    <property type="entry name" value="WH-like_DNA-bd_sf"/>
</dbReference>
<reference evidence="5 6" key="1">
    <citation type="submission" date="2019-06" db="EMBL/GenBank/DDBJ databases">
        <title>Flavobacterium sp. MaA-Y11 from geoumgang.</title>
        <authorList>
            <person name="Jeong S."/>
        </authorList>
    </citation>
    <scope>NUCLEOTIDE SEQUENCE [LARGE SCALE GENOMIC DNA]</scope>
    <source>
        <strain evidence="5 6">MaA-Y11</strain>
    </source>
</reference>
<dbReference type="SMART" id="SM00862">
    <property type="entry name" value="Trans_reg_C"/>
    <property type="match status" value="1"/>
</dbReference>
<evidence type="ECO:0000256" key="3">
    <source>
        <dbReference type="SAM" id="Phobius"/>
    </source>
</evidence>
<keyword evidence="3" id="KW-0812">Transmembrane</keyword>
<gene>
    <name evidence="5" type="ORF">FJA49_02575</name>
</gene>
<evidence type="ECO:0000313" key="5">
    <source>
        <dbReference type="EMBL" id="TPD72263.1"/>
    </source>
</evidence>
<dbReference type="EMBL" id="VFJE01000049">
    <property type="protein sequence ID" value="TPD72263.1"/>
    <property type="molecule type" value="Genomic_DNA"/>
</dbReference>
<protein>
    <recommendedName>
        <fullName evidence="4">OmpR/PhoB-type domain-containing protein</fullName>
    </recommendedName>
</protein>
<dbReference type="GO" id="GO:0006355">
    <property type="term" value="P:regulation of DNA-templated transcription"/>
    <property type="evidence" value="ECO:0007669"/>
    <property type="project" value="InterPro"/>
</dbReference>
<dbReference type="InterPro" id="IPR016032">
    <property type="entry name" value="Sig_transdc_resp-reg_C-effctor"/>
</dbReference>
<comment type="caution">
    <text evidence="5">The sequence shown here is derived from an EMBL/GenBank/DDBJ whole genome shotgun (WGS) entry which is preliminary data.</text>
</comment>
<dbReference type="AlphaFoldDB" id="A0A501QI11"/>
<dbReference type="GO" id="GO:0003677">
    <property type="term" value="F:DNA binding"/>
    <property type="evidence" value="ECO:0007669"/>
    <property type="project" value="UniProtKB-UniRule"/>
</dbReference>
<keyword evidence="6" id="KW-1185">Reference proteome</keyword>
<sequence>MKQQEFIINGRFLVTPSINAITNLQTQKGIRLEARLMQLLCLLAEQGGEVVTREYIIKEIWNDYGGGDEGLSQAIFHLRKALDDTNKEIIETISKKGYVLHAVSTDAKSNTVAVSKPKSKKLIPILLAIAVFIVLAVILPNAIKKNKPVQKEPMEMPYPELNGDAHTITTIDTDGTKYKLIQIGDGRPDFYINDKQIGIEEQEKYKLLINKMSEALQKKQ</sequence>
<dbReference type="InterPro" id="IPR001867">
    <property type="entry name" value="OmpR/PhoB-type_DNA-bd"/>
</dbReference>
<organism evidence="5 6">
    <name type="scientific">Flavobacterium microcysteis</name>
    <dbReference type="NCBI Taxonomy" id="2596891"/>
    <lineage>
        <taxon>Bacteria</taxon>
        <taxon>Pseudomonadati</taxon>
        <taxon>Bacteroidota</taxon>
        <taxon>Flavobacteriia</taxon>
        <taxon>Flavobacteriales</taxon>
        <taxon>Flavobacteriaceae</taxon>
        <taxon>Flavobacterium</taxon>
    </lineage>
</organism>
<dbReference type="Pfam" id="PF00486">
    <property type="entry name" value="Trans_reg_C"/>
    <property type="match status" value="1"/>
</dbReference>
<proteinExistence type="predicted"/>
<name>A0A501QI11_9FLAO</name>
<evidence type="ECO:0000259" key="4">
    <source>
        <dbReference type="PROSITE" id="PS51755"/>
    </source>
</evidence>
<dbReference type="RefSeq" id="WP_139998531.1">
    <property type="nucleotide sequence ID" value="NZ_VFJE01000049.1"/>
</dbReference>
<feature type="DNA-binding region" description="OmpR/PhoB-type" evidence="2">
    <location>
        <begin position="4"/>
        <end position="102"/>
    </location>
</feature>
<keyword evidence="1 2" id="KW-0238">DNA-binding</keyword>
<dbReference type="Gene3D" id="1.10.10.10">
    <property type="entry name" value="Winged helix-like DNA-binding domain superfamily/Winged helix DNA-binding domain"/>
    <property type="match status" value="1"/>
</dbReference>
<evidence type="ECO:0000313" key="6">
    <source>
        <dbReference type="Proteomes" id="UP000319175"/>
    </source>
</evidence>
<dbReference type="SUPFAM" id="SSF46894">
    <property type="entry name" value="C-terminal effector domain of the bipartite response regulators"/>
    <property type="match status" value="1"/>
</dbReference>
<dbReference type="CDD" id="cd00383">
    <property type="entry name" value="trans_reg_C"/>
    <property type="match status" value="1"/>
</dbReference>
<keyword evidence="3" id="KW-0472">Membrane</keyword>
<evidence type="ECO:0000256" key="1">
    <source>
        <dbReference type="ARBA" id="ARBA00023125"/>
    </source>
</evidence>
<dbReference type="GO" id="GO:0000160">
    <property type="term" value="P:phosphorelay signal transduction system"/>
    <property type="evidence" value="ECO:0007669"/>
    <property type="project" value="InterPro"/>
</dbReference>